<reference evidence="2" key="1">
    <citation type="submission" date="2020-08" db="EMBL/GenBank/DDBJ databases">
        <title>Genome public.</title>
        <authorList>
            <person name="Liu C."/>
            <person name="Sun Q."/>
        </authorList>
    </citation>
    <scope>NUCLEOTIDE SEQUENCE</scope>
    <source>
        <strain evidence="2">BX1005</strain>
    </source>
</reference>
<dbReference type="RefSeq" id="WP_186867658.1">
    <property type="nucleotide sequence ID" value="NZ_JACOPH010000016.1"/>
</dbReference>
<name>A0A923LSV7_9FIRM</name>
<protein>
    <recommendedName>
        <fullName evidence="1">Alpha-L-glutamate ligase-related protein ATP-grasp domain-containing protein</fullName>
    </recommendedName>
</protein>
<feature type="domain" description="Alpha-L-glutamate ligase-related protein ATP-grasp" evidence="1">
    <location>
        <begin position="12"/>
        <end position="87"/>
    </location>
</feature>
<dbReference type="AlphaFoldDB" id="A0A923LSV7"/>
<dbReference type="InterPro" id="IPR039523">
    <property type="entry name" value="RimK-rel_E_lig_ATP-grasp"/>
</dbReference>
<dbReference type="Pfam" id="PF14397">
    <property type="entry name" value="ATPgrasp_ST"/>
    <property type="match status" value="1"/>
</dbReference>
<comment type="caution">
    <text evidence="2">The sequence shown here is derived from an EMBL/GenBank/DDBJ whole genome shotgun (WGS) entry which is preliminary data.</text>
</comment>
<keyword evidence="3" id="KW-1185">Reference proteome</keyword>
<evidence type="ECO:0000313" key="2">
    <source>
        <dbReference type="EMBL" id="MBC5715246.1"/>
    </source>
</evidence>
<organism evidence="2 3">
    <name type="scientific">Roseburia zhanii</name>
    <dbReference type="NCBI Taxonomy" id="2763064"/>
    <lineage>
        <taxon>Bacteria</taxon>
        <taxon>Bacillati</taxon>
        <taxon>Bacillota</taxon>
        <taxon>Clostridia</taxon>
        <taxon>Lachnospirales</taxon>
        <taxon>Lachnospiraceae</taxon>
        <taxon>Roseburia</taxon>
    </lineage>
</organism>
<gene>
    <name evidence="2" type="ORF">H8S17_13725</name>
</gene>
<accession>A0A923LSV7</accession>
<evidence type="ECO:0000259" key="1">
    <source>
        <dbReference type="Pfam" id="PF14397"/>
    </source>
</evidence>
<sequence>MLGGLLERGIKQYCEPVFIHPDSRIIFKDYQLPYFERFFEAARELHKCLPSIGIVNWDFAMNDKNQVVLIESNLICGSIWLIQNAWESLFLRKTQSIFFKKSEKSK</sequence>
<proteinExistence type="predicted"/>
<dbReference type="SUPFAM" id="SSF56059">
    <property type="entry name" value="Glutathione synthetase ATP-binding domain-like"/>
    <property type="match status" value="1"/>
</dbReference>
<dbReference type="Proteomes" id="UP000606720">
    <property type="component" value="Unassembled WGS sequence"/>
</dbReference>
<dbReference type="EMBL" id="JACOPH010000016">
    <property type="protein sequence ID" value="MBC5715246.1"/>
    <property type="molecule type" value="Genomic_DNA"/>
</dbReference>
<evidence type="ECO:0000313" key="3">
    <source>
        <dbReference type="Proteomes" id="UP000606720"/>
    </source>
</evidence>